<dbReference type="InterPro" id="IPR017972">
    <property type="entry name" value="Cyt_P450_CS"/>
</dbReference>
<dbReference type="OrthoDB" id="1470350at2759"/>
<comment type="caution">
    <text evidence="9">The sequence shown here is derived from an EMBL/GenBank/DDBJ whole genome shotgun (WGS) entry which is preliminary data.</text>
</comment>
<protein>
    <recommendedName>
        <fullName evidence="11">Cytochrome P450</fullName>
    </recommendedName>
</protein>
<dbReference type="SUPFAM" id="SSF48264">
    <property type="entry name" value="Cytochrome P450"/>
    <property type="match status" value="1"/>
</dbReference>
<keyword evidence="10" id="KW-1185">Reference proteome</keyword>
<dbReference type="Gene3D" id="1.10.630.10">
    <property type="entry name" value="Cytochrome P450"/>
    <property type="match status" value="1"/>
</dbReference>
<comment type="cofactor">
    <cofactor evidence="7">
        <name>heme</name>
        <dbReference type="ChEBI" id="CHEBI:30413"/>
    </cofactor>
</comment>
<dbReference type="InterPro" id="IPR036396">
    <property type="entry name" value="Cyt_P450_sf"/>
</dbReference>
<evidence type="ECO:0000256" key="8">
    <source>
        <dbReference type="RuleBase" id="RU000461"/>
    </source>
</evidence>
<dbReference type="GO" id="GO:0016705">
    <property type="term" value="F:oxidoreductase activity, acting on paired donors, with incorporation or reduction of molecular oxygen"/>
    <property type="evidence" value="ECO:0007669"/>
    <property type="project" value="InterPro"/>
</dbReference>
<organism evidence="9 10">
    <name type="scientific">Mucor plumbeus</name>
    <dbReference type="NCBI Taxonomy" id="97098"/>
    <lineage>
        <taxon>Eukaryota</taxon>
        <taxon>Fungi</taxon>
        <taxon>Fungi incertae sedis</taxon>
        <taxon>Mucoromycota</taxon>
        <taxon>Mucoromycotina</taxon>
        <taxon>Mucoromycetes</taxon>
        <taxon>Mucorales</taxon>
        <taxon>Mucorineae</taxon>
        <taxon>Mucoraceae</taxon>
        <taxon>Mucor</taxon>
    </lineage>
</organism>
<evidence type="ECO:0000256" key="3">
    <source>
        <dbReference type="ARBA" id="ARBA00022723"/>
    </source>
</evidence>
<keyword evidence="4 8" id="KW-0560">Oxidoreductase</keyword>
<dbReference type="InterPro" id="IPR050196">
    <property type="entry name" value="Cytochrome_P450_Monoox"/>
</dbReference>
<dbReference type="PROSITE" id="PS00086">
    <property type="entry name" value="CYTOCHROME_P450"/>
    <property type="match status" value="1"/>
</dbReference>
<evidence type="ECO:0000256" key="1">
    <source>
        <dbReference type="ARBA" id="ARBA00010617"/>
    </source>
</evidence>
<dbReference type="PANTHER" id="PTHR24291:SF50">
    <property type="entry name" value="BIFUNCTIONAL ALBAFLAVENONE MONOOXYGENASE_TERPENE SYNTHASE"/>
    <property type="match status" value="1"/>
</dbReference>
<name>A0A8H7QW95_9FUNG</name>
<dbReference type="PANTHER" id="PTHR24291">
    <property type="entry name" value="CYTOCHROME P450 FAMILY 4"/>
    <property type="match status" value="1"/>
</dbReference>
<evidence type="ECO:0000256" key="7">
    <source>
        <dbReference type="PIRSR" id="PIRSR602401-1"/>
    </source>
</evidence>
<evidence type="ECO:0000256" key="4">
    <source>
        <dbReference type="ARBA" id="ARBA00023002"/>
    </source>
</evidence>
<comment type="similarity">
    <text evidence="1 8">Belongs to the cytochrome P450 family.</text>
</comment>
<dbReference type="AlphaFoldDB" id="A0A8H7QW95"/>
<evidence type="ECO:0000313" key="10">
    <source>
        <dbReference type="Proteomes" id="UP000650833"/>
    </source>
</evidence>
<reference evidence="9" key="1">
    <citation type="submission" date="2020-12" db="EMBL/GenBank/DDBJ databases">
        <title>Metabolic potential, ecology and presence of endohyphal bacteria is reflected in genomic diversity of Mucoromycotina.</title>
        <authorList>
            <person name="Muszewska A."/>
            <person name="Okrasinska A."/>
            <person name="Steczkiewicz K."/>
            <person name="Drgas O."/>
            <person name="Orlowska M."/>
            <person name="Perlinska-Lenart U."/>
            <person name="Aleksandrzak-Piekarczyk T."/>
            <person name="Szatraj K."/>
            <person name="Zielenkiewicz U."/>
            <person name="Pilsyk S."/>
            <person name="Malc E."/>
            <person name="Mieczkowski P."/>
            <person name="Kruszewska J.S."/>
            <person name="Biernat P."/>
            <person name="Pawlowska J."/>
        </authorList>
    </citation>
    <scope>NUCLEOTIDE SEQUENCE</scope>
    <source>
        <strain evidence="9">CBS 226.32</strain>
    </source>
</reference>
<keyword evidence="6 8" id="KW-0503">Monooxygenase</keyword>
<keyword evidence="3 7" id="KW-0479">Metal-binding</keyword>
<evidence type="ECO:0008006" key="11">
    <source>
        <dbReference type="Google" id="ProtNLM"/>
    </source>
</evidence>
<evidence type="ECO:0000256" key="2">
    <source>
        <dbReference type="ARBA" id="ARBA00022617"/>
    </source>
</evidence>
<dbReference type="GO" id="GO:0020037">
    <property type="term" value="F:heme binding"/>
    <property type="evidence" value="ECO:0007669"/>
    <property type="project" value="InterPro"/>
</dbReference>
<evidence type="ECO:0000313" key="9">
    <source>
        <dbReference type="EMBL" id="KAG2199878.1"/>
    </source>
</evidence>
<dbReference type="PRINTS" id="PR00463">
    <property type="entry name" value="EP450I"/>
</dbReference>
<feature type="binding site" description="axial binding residue" evidence="7">
    <location>
        <position position="470"/>
    </location>
    <ligand>
        <name>heme</name>
        <dbReference type="ChEBI" id="CHEBI:30413"/>
    </ligand>
    <ligandPart>
        <name>Fe</name>
        <dbReference type="ChEBI" id="CHEBI:18248"/>
    </ligandPart>
</feature>
<keyword evidence="5 7" id="KW-0408">Iron</keyword>
<evidence type="ECO:0000256" key="5">
    <source>
        <dbReference type="ARBA" id="ARBA00023004"/>
    </source>
</evidence>
<dbReference type="Proteomes" id="UP000650833">
    <property type="component" value="Unassembled WGS sequence"/>
</dbReference>
<dbReference type="PRINTS" id="PR00385">
    <property type="entry name" value="P450"/>
</dbReference>
<dbReference type="GO" id="GO:0004497">
    <property type="term" value="F:monooxygenase activity"/>
    <property type="evidence" value="ECO:0007669"/>
    <property type="project" value="UniProtKB-KW"/>
</dbReference>
<gene>
    <name evidence="9" type="ORF">INT46_009818</name>
</gene>
<dbReference type="InterPro" id="IPR002401">
    <property type="entry name" value="Cyt_P450_E_grp-I"/>
</dbReference>
<accession>A0A8H7QW95</accession>
<dbReference type="InterPro" id="IPR001128">
    <property type="entry name" value="Cyt_P450"/>
</dbReference>
<dbReference type="EMBL" id="JAEPRC010000333">
    <property type="protein sequence ID" value="KAG2199878.1"/>
    <property type="molecule type" value="Genomic_DNA"/>
</dbReference>
<evidence type="ECO:0000256" key="6">
    <source>
        <dbReference type="ARBA" id="ARBA00023033"/>
    </source>
</evidence>
<sequence length="526" mass="60086">MIVEKVLQPSYNTVIENVLPMLRKRSKLSYIGMAILCLVAKQIYSAYSVPKHLQRFPKVSFLSMIRSFLIKESVANRTKRLITPLTNAGHGFYVCKIPLTWTVFVTDPIAAKTLLLKTDYFPKSHAFFDTLGDSSPAVQFLGKQNVAVSNGETWKRQRKIMNPAFLRSSPVKTFSNVAHNLIDLIETESDAVPIANRMKSFTLDALGLSAFGFDFQSLKGDPEGWTDTYNIVITSLFNPYVNIFAKFDFLMKYISPERRRINKATIRFNNMLQGLADKRRQEIVNGETRGIPESEKDLLTLMIEADIRDGSETTTTELRHNIALFFLAGHDTTAHTLAFCLYNLAKNKHVQRKAREEVLNILGDKPIDVDPTAEDLKRMDYITLIIKENLRRNGPVDKLLSRDAAEDINLNGTLIPKGQKISIDFNSIHMNPKLWHNPEEFIPERFEQGGEYDQHEGFTWLPFSNGSRQCIGMNFSLTEQKVLLSMILHKYEIDIDVNSPHYNAVVFDTAFTFAPQSLRLKFIKRY</sequence>
<dbReference type="GO" id="GO:0005506">
    <property type="term" value="F:iron ion binding"/>
    <property type="evidence" value="ECO:0007669"/>
    <property type="project" value="InterPro"/>
</dbReference>
<keyword evidence="2 7" id="KW-0349">Heme</keyword>
<dbReference type="Pfam" id="PF00067">
    <property type="entry name" value="p450"/>
    <property type="match status" value="1"/>
</dbReference>
<proteinExistence type="inferred from homology"/>